<evidence type="ECO:0000313" key="3">
    <source>
        <dbReference type="EMBL" id="CAF1124594.1"/>
    </source>
</evidence>
<dbReference type="SUPFAM" id="SSF53383">
    <property type="entry name" value="PLP-dependent transferases"/>
    <property type="match status" value="1"/>
</dbReference>
<dbReference type="AlphaFoldDB" id="A0A814QTY7"/>
<dbReference type="OrthoDB" id="392571at2759"/>
<keyword evidence="2" id="KW-0210">Decarboxylase</keyword>
<dbReference type="GO" id="GO:0005737">
    <property type="term" value="C:cytoplasm"/>
    <property type="evidence" value="ECO:0007669"/>
    <property type="project" value="TreeGrafter"/>
</dbReference>
<evidence type="ECO:0000313" key="4">
    <source>
        <dbReference type="Proteomes" id="UP000663879"/>
    </source>
</evidence>
<dbReference type="Gene3D" id="3.90.1150.170">
    <property type="match status" value="1"/>
</dbReference>
<dbReference type="EMBL" id="CAJNOC010009077">
    <property type="protein sequence ID" value="CAF1124594.1"/>
    <property type="molecule type" value="Genomic_DNA"/>
</dbReference>
<dbReference type="PANTHER" id="PTHR45677">
    <property type="entry name" value="GLUTAMATE DECARBOXYLASE-RELATED"/>
    <property type="match status" value="1"/>
</dbReference>
<dbReference type="GO" id="GO:0009449">
    <property type="term" value="P:gamma-aminobutyric acid biosynthetic process"/>
    <property type="evidence" value="ECO:0007669"/>
    <property type="project" value="TreeGrafter"/>
</dbReference>
<evidence type="ECO:0000256" key="2">
    <source>
        <dbReference type="ARBA" id="ARBA00022793"/>
    </source>
</evidence>
<sequence length="119" mass="14324">MEDQINKYFDLAEYLLDKIKERKNFEVVLDKPEFTNICFWYVPNSIKDLDRNSKEFKERLNKVAPKIKERMVIEGNLMISYQPLDDKPNFFRMIVSNPASNFEDIDYMINEIERFGNDL</sequence>
<dbReference type="PANTHER" id="PTHR45677:SF10">
    <property type="entry name" value="GLUTAMATE DECARBOXYLASE"/>
    <property type="match status" value="1"/>
</dbReference>
<organism evidence="3 4">
    <name type="scientific">Brachionus calyciflorus</name>
    <dbReference type="NCBI Taxonomy" id="104777"/>
    <lineage>
        <taxon>Eukaryota</taxon>
        <taxon>Metazoa</taxon>
        <taxon>Spiralia</taxon>
        <taxon>Gnathifera</taxon>
        <taxon>Rotifera</taxon>
        <taxon>Eurotatoria</taxon>
        <taxon>Monogononta</taxon>
        <taxon>Pseudotrocha</taxon>
        <taxon>Ploima</taxon>
        <taxon>Brachionidae</taxon>
        <taxon>Brachionus</taxon>
    </lineage>
</organism>
<evidence type="ECO:0000256" key="1">
    <source>
        <dbReference type="ARBA" id="ARBA00009533"/>
    </source>
</evidence>
<dbReference type="Proteomes" id="UP000663879">
    <property type="component" value="Unassembled WGS sequence"/>
</dbReference>
<reference evidence="3" key="1">
    <citation type="submission" date="2021-02" db="EMBL/GenBank/DDBJ databases">
        <authorList>
            <person name="Nowell W R."/>
        </authorList>
    </citation>
    <scope>NUCLEOTIDE SEQUENCE</scope>
    <source>
        <strain evidence="3">Ploen Becks lab</strain>
    </source>
</reference>
<keyword evidence="2" id="KW-0456">Lyase</keyword>
<dbReference type="InterPro" id="IPR015424">
    <property type="entry name" value="PyrdxlP-dep_Trfase"/>
</dbReference>
<comment type="similarity">
    <text evidence="1">Belongs to the group II decarboxylase family.</text>
</comment>
<gene>
    <name evidence="3" type="ORF">OXX778_LOCUS22198</name>
</gene>
<protein>
    <submittedName>
        <fullName evidence="3">Uncharacterized protein</fullName>
    </submittedName>
</protein>
<accession>A0A814QTY7</accession>
<name>A0A814QTY7_9BILA</name>
<keyword evidence="4" id="KW-1185">Reference proteome</keyword>
<proteinExistence type="inferred from homology"/>
<dbReference type="GO" id="GO:0004351">
    <property type="term" value="F:glutamate decarboxylase activity"/>
    <property type="evidence" value="ECO:0007669"/>
    <property type="project" value="TreeGrafter"/>
</dbReference>
<comment type="caution">
    <text evidence="3">The sequence shown here is derived from an EMBL/GenBank/DDBJ whole genome shotgun (WGS) entry which is preliminary data.</text>
</comment>